<evidence type="ECO:0000256" key="1">
    <source>
        <dbReference type="SAM" id="Coils"/>
    </source>
</evidence>
<name>A0ABS8M223_9FLAO</name>
<evidence type="ECO:0008006" key="4">
    <source>
        <dbReference type="Google" id="ProtNLM"/>
    </source>
</evidence>
<reference evidence="2" key="1">
    <citation type="submission" date="2021-11" db="EMBL/GenBank/DDBJ databases">
        <title>Description of novel Flavobacterium species.</title>
        <authorList>
            <person name="Saticioglu I.B."/>
            <person name="Ay H."/>
            <person name="Altun S."/>
            <person name="Duman M."/>
        </authorList>
    </citation>
    <scope>NUCLEOTIDE SEQUENCE</scope>
    <source>
        <strain evidence="2">F-126</strain>
    </source>
</reference>
<dbReference type="Proteomes" id="UP001430700">
    <property type="component" value="Unassembled WGS sequence"/>
</dbReference>
<protein>
    <recommendedName>
        <fullName evidence="4">Lipoprotein</fullName>
    </recommendedName>
</protein>
<comment type="caution">
    <text evidence="2">The sequence shown here is derived from an EMBL/GenBank/DDBJ whole genome shotgun (WGS) entry which is preliminary data.</text>
</comment>
<dbReference type="PROSITE" id="PS51257">
    <property type="entry name" value="PROKAR_LIPOPROTEIN"/>
    <property type="match status" value="1"/>
</dbReference>
<keyword evidence="1" id="KW-0175">Coiled coil</keyword>
<organism evidence="2 3">
    <name type="scientific">Flavobacterium lipolyticum</name>
    <dbReference type="NCBI Taxonomy" id="2893754"/>
    <lineage>
        <taxon>Bacteria</taxon>
        <taxon>Pseudomonadati</taxon>
        <taxon>Bacteroidota</taxon>
        <taxon>Flavobacteriia</taxon>
        <taxon>Flavobacteriales</taxon>
        <taxon>Flavobacteriaceae</taxon>
        <taxon>Flavobacterium</taxon>
    </lineage>
</organism>
<sequence length="244" mass="29280">MKIIFKIVLICFLLFSCKERKKELNERLNKKEILVEQEEDLITAKKENVNNNVKVKFSDLTILVKDLIKEVEMDWRKESDQDDYTYRAEKDTVYFNLIPGDWMFDKTFKIEQTEFEEIELYGQIEVKIGIETEREIEVPLCVIDNWKSYRSEWRKLKINQEDLKFIYFDESADPPIKFTIDELKLAVEKNCGAEWFDDIKNIKSLEKIDTSFFTTKYIYKIRAKNSKTNQIVEKYFIFNTPTSC</sequence>
<accession>A0ABS8M223</accession>
<feature type="coiled-coil region" evidence="1">
    <location>
        <begin position="21"/>
        <end position="48"/>
    </location>
</feature>
<dbReference type="EMBL" id="JAJJMN010000001">
    <property type="protein sequence ID" value="MCC9018727.1"/>
    <property type="molecule type" value="Genomic_DNA"/>
</dbReference>
<dbReference type="RefSeq" id="WP_230000089.1">
    <property type="nucleotide sequence ID" value="NZ_JAJJMN010000001.1"/>
</dbReference>
<keyword evidence="3" id="KW-1185">Reference proteome</keyword>
<evidence type="ECO:0000313" key="2">
    <source>
        <dbReference type="EMBL" id="MCC9018727.1"/>
    </source>
</evidence>
<gene>
    <name evidence="2" type="ORF">LNQ34_13180</name>
</gene>
<evidence type="ECO:0000313" key="3">
    <source>
        <dbReference type="Proteomes" id="UP001430700"/>
    </source>
</evidence>
<proteinExistence type="predicted"/>